<name>A0A8H3BNF1_9AGAM</name>
<accession>A0A8H3BNF1</accession>
<dbReference type="EMBL" id="CAJMWR010003445">
    <property type="protein sequence ID" value="CAE6459940.1"/>
    <property type="molecule type" value="Genomic_DNA"/>
</dbReference>
<protein>
    <recommendedName>
        <fullName evidence="2">T6SS Phospholipase effector Tle1-like catalytic domain-containing protein</fullName>
    </recommendedName>
</protein>
<dbReference type="Pfam" id="PF09994">
    <property type="entry name" value="T6SS_Tle1-like_cat"/>
    <property type="match status" value="1"/>
</dbReference>
<dbReference type="InterPro" id="IPR018712">
    <property type="entry name" value="Tle1-like_cat"/>
</dbReference>
<organism evidence="3 4">
    <name type="scientific">Rhizoctonia solani</name>
    <dbReference type="NCBI Taxonomy" id="456999"/>
    <lineage>
        <taxon>Eukaryota</taxon>
        <taxon>Fungi</taxon>
        <taxon>Dikarya</taxon>
        <taxon>Basidiomycota</taxon>
        <taxon>Agaricomycotina</taxon>
        <taxon>Agaricomycetes</taxon>
        <taxon>Cantharellales</taxon>
        <taxon>Ceratobasidiaceae</taxon>
        <taxon>Rhizoctonia</taxon>
    </lineage>
</organism>
<feature type="region of interest" description="Disordered" evidence="1">
    <location>
        <begin position="1"/>
        <end position="32"/>
    </location>
</feature>
<dbReference type="Proteomes" id="UP000663840">
    <property type="component" value="Unassembled WGS sequence"/>
</dbReference>
<evidence type="ECO:0000256" key="1">
    <source>
        <dbReference type="SAM" id="MobiDB-lite"/>
    </source>
</evidence>
<feature type="compositionally biased region" description="Low complexity" evidence="1">
    <location>
        <begin position="12"/>
        <end position="27"/>
    </location>
</feature>
<reference evidence="3" key="1">
    <citation type="submission" date="2021-01" db="EMBL/GenBank/DDBJ databases">
        <authorList>
            <person name="Kaushik A."/>
        </authorList>
    </citation>
    <scope>NUCLEOTIDE SEQUENCE</scope>
    <source>
        <strain evidence="3">AG1-1A</strain>
    </source>
</reference>
<evidence type="ECO:0000313" key="4">
    <source>
        <dbReference type="Proteomes" id="UP000663840"/>
    </source>
</evidence>
<dbReference type="PANTHER" id="PTHR33840:SF1">
    <property type="entry name" value="TLE1 PHOSPHOLIPASE DOMAIN-CONTAINING PROTEIN"/>
    <property type="match status" value="1"/>
</dbReference>
<evidence type="ECO:0000259" key="2">
    <source>
        <dbReference type="Pfam" id="PF09994"/>
    </source>
</evidence>
<dbReference type="AlphaFoldDB" id="A0A8H3BNF1"/>
<dbReference type="PANTHER" id="PTHR33840">
    <property type="match status" value="1"/>
</dbReference>
<evidence type="ECO:0000313" key="3">
    <source>
        <dbReference type="EMBL" id="CAE6459940.1"/>
    </source>
</evidence>
<feature type="domain" description="T6SS Phospholipase effector Tle1-like catalytic" evidence="2">
    <location>
        <begin position="40"/>
        <end position="276"/>
    </location>
</feature>
<gene>
    <name evidence="3" type="ORF">RDB_LOCUS101507</name>
</gene>
<proteinExistence type="predicted"/>
<sequence>MERVAWPSYPDSRSSGGSSRTSPTSRMSRADEVDGAGGTEIIVLCDGTGKNGHIDHDPTNVFLLHDLLKTPTIPDGTNSTRRRKRVQLYIPGVGAESKGIPKYLALVFGKTIVEMVIKAYMFIAERYKPGDVVCIFGYSRGAFVARKVAGLLHRIGVVGCESELLAQWQRREKPVPWERIKDTRHSVPVKCLGVWDTVGAIYSSPDCEEKDLLGMPDSELPPNVKLALHVLAYHENRKRFRPYVRQIWFPGAHSDVGGGGEKPTDLPKISLIWMVGELRGFMDIPDDEKKLKYPLLNNLEPSDAYNDSPAWKRAVDKFETRLDSKALQPTAKVHQTLRDIKQEMKRAHGTHRQLTFSDLLALKWNIQTGLVQCNTLERLKQSLSVDGVIFRERLQRDRTRALSMPHFTRPRIERLAVPSSLHIADFETGPFPSRS</sequence>
<comment type="caution">
    <text evidence="3">The sequence shown here is derived from an EMBL/GenBank/DDBJ whole genome shotgun (WGS) entry which is preliminary data.</text>
</comment>